<dbReference type="EMBL" id="CP060010">
    <property type="protein sequence ID" value="QTN34820.1"/>
    <property type="molecule type" value="Genomic_DNA"/>
</dbReference>
<dbReference type="Proteomes" id="UP000665026">
    <property type="component" value="Chromosome"/>
</dbReference>
<reference evidence="1" key="1">
    <citation type="submission" date="2020-07" db="EMBL/GenBank/DDBJ databases">
        <title>Genome sequences of bacteria associated with the marine, planktonic diatom Thalassiosira profunda strain ECT2AJA-044.</title>
        <authorList>
            <person name="Gargas C.B."/>
            <person name="Roberts W.R."/>
            <person name="Alverson A.J."/>
        </authorList>
    </citation>
    <scope>NUCLEOTIDE SEQUENCE</scope>
    <source>
        <strain evidence="1">ECT2AJA-044</strain>
    </source>
</reference>
<dbReference type="RefSeq" id="WP_209355506.1">
    <property type="nucleotide sequence ID" value="NZ_CP060010.1"/>
</dbReference>
<proteinExistence type="predicted"/>
<evidence type="ECO:0000313" key="2">
    <source>
        <dbReference type="Proteomes" id="UP000665026"/>
    </source>
</evidence>
<accession>A0A975EMM8</accession>
<gene>
    <name evidence="1" type="ORF">HZ995_09920</name>
</gene>
<dbReference type="Pfam" id="PF11164">
    <property type="entry name" value="DUF2948"/>
    <property type="match status" value="1"/>
</dbReference>
<protein>
    <submittedName>
        <fullName evidence="1">DUF2948 family protein</fullName>
    </submittedName>
</protein>
<dbReference type="KEGG" id="cact:HZ995_09920"/>
<organism evidence="1 2">
    <name type="scientific">Cognatishimia activa</name>
    <dbReference type="NCBI Taxonomy" id="1715691"/>
    <lineage>
        <taxon>Bacteria</taxon>
        <taxon>Pseudomonadati</taxon>
        <taxon>Pseudomonadota</taxon>
        <taxon>Alphaproteobacteria</taxon>
        <taxon>Rhodobacterales</taxon>
        <taxon>Paracoccaceae</taxon>
        <taxon>Cognatishimia</taxon>
    </lineage>
</organism>
<dbReference type="InterPro" id="IPR021335">
    <property type="entry name" value="DUF2948"/>
</dbReference>
<sequence length="156" mass="17238">MSEDARFEDGREVPLNLGALDGEDLKVLSALTQDAVFPVTEMTWRAKERRFAVLLNRFRWEDAENARTRGRDVERVQSLLVVENVTKVASQGVDRSDTDVILALLSIETDDGAEELTLTLAGDGAIRLSVDALEVSLKDVTRPYLAPSKKTPDHGT</sequence>
<dbReference type="AlphaFoldDB" id="A0A975EMM8"/>
<name>A0A975EMM8_9RHOB</name>
<evidence type="ECO:0000313" key="1">
    <source>
        <dbReference type="EMBL" id="QTN34820.1"/>
    </source>
</evidence>